<proteinExistence type="predicted"/>
<evidence type="ECO:0000313" key="2">
    <source>
        <dbReference type="Proteomes" id="UP000184356"/>
    </source>
</evidence>
<dbReference type="VEuPathDB" id="FungiDB:ASPSYDRAFT_41306"/>
<evidence type="ECO:0000313" key="1">
    <source>
        <dbReference type="EMBL" id="OJJ62630.1"/>
    </source>
</evidence>
<dbReference type="EMBL" id="KV878583">
    <property type="protein sequence ID" value="OJJ62630.1"/>
    <property type="molecule type" value="Genomic_DNA"/>
</dbReference>
<name>A0A1L9TT47_9EURO</name>
<dbReference type="AlphaFoldDB" id="A0A1L9TT47"/>
<gene>
    <name evidence="1" type="ORF">ASPSYDRAFT_41306</name>
</gene>
<protein>
    <submittedName>
        <fullName evidence="1">Uncharacterized protein</fullName>
    </submittedName>
</protein>
<dbReference type="RefSeq" id="XP_040706436.1">
    <property type="nucleotide sequence ID" value="XM_040846250.1"/>
</dbReference>
<dbReference type="Proteomes" id="UP000184356">
    <property type="component" value="Unassembled WGS sequence"/>
</dbReference>
<dbReference type="STRING" id="1036612.A0A1L9TT47"/>
<accession>A0A1L9TT47</accession>
<keyword evidence="2" id="KW-1185">Reference proteome</keyword>
<organism evidence="1 2">
    <name type="scientific">Aspergillus sydowii CBS 593.65</name>
    <dbReference type="NCBI Taxonomy" id="1036612"/>
    <lineage>
        <taxon>Eukaryota</taxon>
        <taxon>Fungi</taxon>
        <taxon>Dikarya</taxon>
        <taxon>Ascomycota</taxon>
        <taxon>Pezizomycotina</taxon>
        <taxon>Eurotiomycetes</taxon>
        <taxon>Eurotiomycetidae</taxon>
        <taxon>Eurotiales</taxon>
        <taxon>Aspergillaceae</taxon>
        <taxon>Aspergillus</taxon>
        <taxon>Aspergillus subgen. Nidulantes</taxon>
    </lineage>
</organism>
<reference evidence="2" key="1">
    <citation type="journal article" date="2017" name="Genome Biol.">
        <title>Comparative genomics reveals high biological diversity and specific adaptations in the industrially and medically important fungal genus Aspergillus.</title>
        <authorList>
            <person name="de Vries R.P."/>
            <person name="Riley R."/>
            <person name="Wiebenga A."/>
            <person name="Aguilar-Osorio G."/>
            <person name="Amillis S."/>
            <person name="Uchima C.A."/>
            <person name="Anderluh G."/>
            <person name="Asadollahi M."/>
            <person name="Askin M."/>
            <person name="Barry K."/>
            <person name="Battaglia E."/>
            <person name="Bayram O."/>
            <person name="Benocci T."/>
            <person name="Braus-Stromeyer S.A."/>
            <person name="Caldana C."/>
            <person name="Canovas D."/>
            <person name="Cerqueira G.C."/>
            <person name="Chen F."/>
            <person name="Chen W."/>
            <person name="Choi C."/>
            <person name="Clum A."/>
            <person name="Dos Santos R.A."/>
            <person name="Damasio A.R."/>
            <person name="Diallinas G."/>
            <person name="Emri T."/>
            <person name="Fekete E."/>
            <person name="Flipphi M."/>
            <person name="Freyberg S."/>
            <person name="Gallo A."/>
            <person name="Gournas C."/>
            <person name="Habgood R."/>
            <person name="Hainaut M."/>
            <person name="Harispe M.L."/>
            <person name="Henrissat B."/>
            <person name="Hilden K.S."/>
            <person name="Hope R."/>
            <person name="Hossain A."/>
            <person name="Karabika E."/>
            <person name="Karaffa L."/>
            <person name="Karanyi Z."/>
            <person name="Krasevec N."/>
            <person name="Kuo A."/>
            <person name="Kusch H."/>
            <person name="LaButti K."/>
            <person name="Lagendijk E.L."/>
            <person name="Lapidus A."/>
            <person name="Levasseur A."/>
            <person name="Lindquist E."/>
            <person name="Lipzen A."/>
            <person name="Logrieco A.F."/>
            <person name="MacCabe A."/>
            <person name="Maekelae M.R."/>
            <person name="Malavazi I."/>
            <person name="Melin P."/>
            <person name="Meyer V."/>
            <person name="Mielnichuk N."/>
            <person name="Miskei M."/>
            <person name="Molnar A.P."/>
            <person name="Mule G."/>
            <person name="Ngan C.Y."/>
            <person name="Orejas M."/>
            <person name="Orosz E."/>
            <person name="Ouedraogo J.P."/>
            <person name="Overkamp K.M."/>
            <person name="Park H.-S."/>
            <person name="Perrone G."/>
            <person name="Piumi F."/>
            <person name="Punt P.J."/>
            <person name="Ram A.F."/>
            <person name="Ramon A."/>
            <person name="Rauscher S."/>
            <person name="Record E."/>
            <person name="Riano-Pachon D.M."/>
            <person name="Robert V."/>
            <person name="Roehrig J."/>
            <person name="Ruller R."/>
            <person name="Salamov A."/>
            <person name="Salih N.S."/>
            <person name="Samson R.A."/>
            <person name="Sandor E."/>
            <person name="Sanguinetti M."/>
            <person name="Schuetze T."/>
            <person name="Sepcic K."/>
            <person name="Shelest E."/>
            <person name="Sherlock G."/>
            <person name="Sophianopoulou V."/>
            <person name="Squina F.M."/>
            <person name="Sun H."/>
            <person name="Susca A."/>
            <person name="Todd R.B."/>
            <person name="Tsang A."/>
            <person name="Unkles S.E."/>
            <person name="van de Wiele N."/>
            <person name="van Rossen-Uffink D."/>
            <person name="Oliveira J.V."/>
            <person name="Vesth T.C."/>
            <person name="Visser J."/>
            <person name="Yu J.-H."/>
            <person name="Zhou M."/>
            <person name="Andersen M.R."/>
            <person name="Archer D.B."/>
            <person name="Baker S.E."/>
            <person name="Benoit I."/>
            <person name="Brakhage A.A."/>
            <person name="Braus G.H."/>
            <person name="Fischer R."/>
            <person name="Frisvad J.C."/>
            <person name="Goldman G.H."/>
            <person name="Houbraken J."/>
            <person name="Oakley B."/>
            <person name="Pocsi I."/>
            <person name="Scazzocchio C."/>
            <person name="Seiboth B."/>
            <person name="vanKuyk P.A."/>
            <person name="Wortman J."/>
            <person name="Dyer P.S."/>
            <person name="Grigoriev I.V."/>
        </authorList>
    </citation>
    <scope>NUCLEOTIDE SEQUENCE [LARGE SCALE GENOMIC DNA]</scope>
    <source>
        <strain evidence="2">CBS 593.65</strain>
    </source>
</reference>
<dbReference type="GeneID" id="63762323"/>
<sequence length="107" mass="12537">MSTPIANKDHAKRQTSLARLMNERNIHFHSIDDPLPPSLQREYNVVQAIEEATYEKNRQHSSSITNERKNAILEAVRSCLKTEHNEQDWRQQVETKILNPLTTHHAW</sequence>